<evidence type="ECO:0000256" key="1">
    <source>
        <dbReference type="ARBA" id="ARBA00007812"/>
    </source>
</evidence>
<dbReference type="InterPro" id="IPR045229">
    <property type="entry name" value="TPP_enz"/>
</dbReference>
<dbReference type="EMBL" id="SMKE01000541">
    <property type="protein sequence ID" value="TDB90846.1"/>
    <property type="molecule type" value="Genomic_DNA"/>
</dbReference>
<sequence>GTLFEKGGSSLGWSVAAATGASIAAGGAHAVAVTGDGSYLFGSPDSCLWLQQQHDAPVVTVVVNNGGYRTGTTTLAAHYPDGLAVTEPTVPGGHLTPSPDYAAHARAQGCHGERVVRAADLAAALDRARTAVRRDRVPAVLDVWVPEHLTGSMDPQRRARTPADDERTNDG</sequence>
<keyword evidence="5" id="KW-1185">Reference proteome</keyword>
<dbReference type="InterPro" id="IPR011766">
    <property type="entry name" value="TPP_enzyme_TPP-bd"/>
</dbReference>
<name>A0ABY2DHU7_9ACTN</name>
<organism evidence="4 5">
    <name type="scientific">Micromonospora fluostatini</name>
    <dbReference type="NCBI Taxonomy" id="1629071"/>
    <lineage>
        <taxon>Bacteria</taxon>
        <taxon>Bacillati</taxon>
        <taxon>Actinomycetota</taxon>
        <taxon>Actinomycetes</taxon>
        <taxon>Micromonosporales</taxon>
        <taxon>Micromonosporaceae</taxon>
        <taxon>Micromonospora</taxon>
    </lineage>
</organism>
<protein>
    <recommendedName>
        <fullName evidence="3">Thiamine pyrophosphate enzyme TPP-binding domain-containing protein</fullName>
    </recommendedName>
</protein>
<dbReference type="Gene3D" id="3.40.50.970">
    <property type="match status" value="1"/>
</dbReference>
<evidence type="ECO:0000313" key="5">
    <source>
        <dbReference type="Proteomes" id="UP000295626"/>
    </source>
</evidence>
<dbReference type="PANTHER" id="PTHR18968:SF13">
    <property type="entry name" value="ACETOLACTATE SYNTHASE CATALYTIC SUBUNIT, MITOCHONDRIAL"/>
    <property type="match status" value="1"/>
</dbReference>
<gene>
    <name evidence="4" type="ORF">E1091_13990</name>
</gene>
<accession>A0ABY2DHU7</accession>
<dbReference type="SUPFAM" id="SSF52518">
    <property type="entry name" value="Thiamin diphosphate-binding fold (THDP-binding)"/>
    <property type="match status" value="1"/>
</dbReference>
<evidence type="ECO:0000313" key="4">
    <source>
        <dbReference type="EMBL" id="TDB90846.1"/>
    </source>
</evidence>
<dbReference type="Proteomes" id="UP000295626">
    <property type="component" value="Unassembled WGS sequence"/>
</dbReference>
<feature type="domain" description="Thiamine pyrophosphate enzyme TPP-binding" evidence="3">
    <location>
        <begin position="5"/>
        <end position="143"/>
    </location>
</feature>
<dbReference type="PANTHER" id="PTHR18968">
    <property type="entry name" value="THIAMINE PYROPHOSPHATE ENZYMES"/>
    <property type="match status" value="1"/>
</dbReference>
<feature type="region of interest" description="Disordered" evidence="2">
    <location>
        <begin position="152"/>
        <end position="171"/>
    </location>
</feature>
<reference evidence="4 5" key="1">
    <citation type="submission" date="2019-02" db="EMBL/GenBank/DDBJ databases">
        <title>Draft genome sequences of novel Actinobacteria.</title>
        <authorList>
            <person name="Sahin N."/>
            <person name="Ay H."/>
            <person name="Saygin H."/>
        </authorList>
    </citation>
    <scope>NUCLEOTIDE SEQUENCE [LARGE SCALE GENOMIC DNA]</scope>
    <source>
        <strain evidence="4 5">JCM 30529</strain>
    </source>
</reference>
<comment type="caution">
    <text evidence="4">The sequence shown here is derived from an EMBL/GenBank/DDBJ whole genome shotgun (WGS) entry which is preliminary data.</text>
</comment>
<evidence type="ECO:0000256" key="2">
    <source>
        <dbReference type="SAM" id="MobiDB-lite"/>
    </source>
</evidence>
<dbReference type="Pfam" id="PF02775">
    <property type="entry name" value="TPP_enzyme_C"/>
    <property type="match status" value="1"/>
</dbReference>
<proteinExistence type="inferred from homology"/>
<comment type="similarity">
    <text evidence="1">Belongs to the TPP enzyme family.</text>
</comment>
<dbReference type="InterPro" id="IPR029061">
    <property type="entry name" value="THDP-binding"/>
</dbReference>
<evidence type="ECO:0000259" key="3">
    <source>
        <dbReference type="Pfam" id="PF02775"/>
    </source>
</evidence>
<feature type="compositionally biased region" description="Basic and acidic residues" evidence="2">
    <location>
        <begin position="155"/>
        <end position="171"/>
    </location>
</feature>
<feature type="non-terminal residue" evidence="4">
    <location>
        <position position="1"/>
    </location>
</feature>